<organism evidence="8 9">
    <name type="scientific">Papaver somniferum</name>
    <name type="common">Opium poppy</name>
    <dbReference type="NCBI Taxonomy" id="3469"/>
    <lineage>
        <taxon>Eukaryota</taxon>
        <taxon>Viridiplantae</taxon>
        <taxon>Streptophyta</taxon>
        <taxon>Embryophyta</taxon>
        <taxon>Tracheophyta</taxon>
        <taxon>Spermatophyta</taxon>
        <taxon>Magnoliopsida</taxon>
        <taxon>Ranunculales</taxon>
        <taxon>Papaveraceae</taxon>
        <taxon>Papaveroideae</taxon>
        <taxon>Papaver</taxon>
    </lineage>
</organism>
<dbReference type="OrthoDB" id="1936865at2759"/>
<feature type="domain" description="Terpene synthase metal-binding" evidence="7">
    <location>
        <begin position="278"/>
        <end position="521"/>
    </location>
</feature>
<evidence type="ECO:0000256" key="4">
    <source>
        <dbReference type="ARBA" id="ARBA00022842"/>
    </source>
</evidence>
<dbReference type="InterPro" id="IPR001906">
    <property type="entry name" value="Terpene_synth_N"/>
</dbReference>
<keyword evidence="3" id="KW-0479">Metal-binding</keyword>
<dbReference type="SFLD" id="SFLDS00005">
    <property type="entry name" value="Isoprenoid_Synthase_Type_I"/>
    <property type="match status" value="1"/>
</dbReference>
<dbReference type="InterPro" id="IPR008930">
    <property type="entry name" value="Terpenoid_cyclase/PrenylTrfase"/>
</dbReference>
<gene>
    <name evidence="8" type="ORF">C5167_048927</name>
</gene>
<dbReference type="Pfam" id="PF01397">
    <property type="entry name" value="Terpene_synth"/>
    <property type="match status" value="1"/>
</dbReference>
<comment type="cofactor">
    <cofactor evidence="1">
        <name>Mn(2+)</name>
        <dbReference type="ChEBI" id="CHEBI:29035"/>
    </cofactor>
</comment>
<dbReference type="InterPro" id="IPR050148">
    <property type="entry name" value="Terpene_synthase-like"/>
</dbReference>
<dbReference type="OMA" id="WVVICIF"/>
<feature type="domain" description="Terpene synthase N-terminal" evidence="6">
    <location>
        <begin position="43"/>
        <end position="221"/>
    </location>
</feature>
<evidence type="ECO:0000259" key="6">
    <source>
        <dbReference type="Pfam" id="PF01397"/>
    </source>
</evidence>
<dbReference type="InterPro" id="IPR008949">
    <property type="entry name" value="Isoprenoid_synthase_dom_sf"/>
</dbReference>
<dbReference type="GO" id="GO:0016102">
    <property type="term" value="P:diterpenoid biosynthetic process"/>
    <property type="evidence" value="ECO:0007669"/>
    <property type="project" value="InterPro"/>
</dbReference>
<dbReference type="PANTHER" id="PTHR31225">
    <property type="entry name" value="OS04G0344100 PROTEIN-RELATED"/>
    <property type="match status" value="1"/>
</dbReference>
<evidence type="ECO:0000313" key="9">
    <source>
        <dbReference type="Proteomes" id="UP000316621"/>
    </source>
</evidence>
<dbReference type="CDD" id="cd00684">
    <property type="entry name" value="Terpene_cyclase_plant_C1"/>
    <property type="match status" value="1"/>
</dbReference>
<sequence length="591" mass="68728">MAFHCDHLLIPDTRLNIRHFAGSQTSTKPPEARRSANYRPNVWDPTFVQSLTSDFKSRIYSNRIEKLKEDVRGMFDEASGSSSLLTLIDTIQRLGLDYHFHDEIRSALDTIYINKMETHSSFHDYKDDWSVRALRFRLLRQHGYEVSQDVFKRFKEESYSMDVEGLLSLYEASFYACEGEEILNQIQEFTRRHLKDYTKGGNDDEIHSTSKNIKDEISHSLELPLLWRVPRMEVRWCIEMYQMKQDMTPSLLELAKLDFNMVQATYQQELKYASRWGRDLGLNETLSFARNRLAECFLWCTGLWSEPKFGNVRRQLTKVGYLVSVIDDVYDVYGSLEELKLFTEAVERWDINTIENLPQYMKICFFALYNTVNEMAFEILKRDALDVLPCLKRKWEEFCKALMVEATWYYGESTPTLEEYTKNGSISVAGPLISLHAHCLSGDNEITKEALNWTDNNQHYSDLTYWASMIFRLANDLGTSKDEQERGDAPTSIQCCMHQTGASETIAREHIRYLISLSWKKMNNILSSRSGHLPSSFISTAQNLARTSLFMYQHGDGFSIPDRETKDRIASIIVEPIPVRGIERLETKCVF</sequence>
<dbReference type="InterPro" id="IPR036965">
    <property type="entry name" value="Terpene_synth_N_sf"/>
</dbReference>
<dbReference type="SUPFAM" id="SSF48239">
    <property type="entry name" value="Terpenoid cyclases/Protein prenyltransferases"/>
    <property type="match status" value="1"/>
</dbReference>
<evidence type="ECO:0000256" key="2">
    <source>
        <dbReference type="ARBA" id="ARBA00001946"/>
    </source>
</evidence>
<name>A0A4Y7KNH8_PAPSO</name>
<evidence type="ECO:0000259" key="7">
    <source>
        <dbReference type="Pfam" id="PF03936"/>
    </source>
</evidence>
<accession>A0A4Y7KNH8</accession>
<evidence type="ECO:0000256" key="3">
    <source>
        <dbReference type="ARBA" id="ARBA00022723"/>
    </source>
</evidence>
<evidence type="ECO:0000256" key="1">
    <source>
        <dbReference type="ARBA" id="ARBA00001936"/>
    </source>
</evidence>
<comment type="cofactor">
    <cofactor evidence="2">
        <name>Mg(2+)</name>
        <dbReference type="ChEBI" id="CHEBI:18420"/>
    </cofactor>
</comment>
<dbReference type="AlphaFoldDB" id="A0A4Y7KNH8"/>
<dbReference type="Pfam" id="PF03936">
    <property type="entry name" value="Terpene_synth_C"/>
    <property type="match status" value="1"/>
</dbReference>
<evidence type="ECO:0000313" key="8">
    <source>
        <dbReference type="EMBL" id="RZC73445.1"/>
    </source>
</evidence>
<dbReference type="GO" id="GO:0010333">
    <property type="term" value="F:terpene synthase activity"/>
    <property type="evidence" value="ECO:0007669"/>
    <property type="project" value="InterPro"/>
</dbReference>
<dbReference type="EMBL" id="CM010722">
    <property type="protein sequence ID" value="RZC73445.1"/>
    <property type="molecule type" value="Genomic_DNA"/>
</dbReference>
<keyword evidence="9" id="KW-1185">Reference proteome</keyword>
<reference evidence="8 9" key="1">
    <citation type="journal article" date="2018" name="Science">
        <title>The opium poppy genome and morphinan production.</title>
        <authorList>
            <person name="Guo L."/>
            <person name="Winzer T."/>
            <person name="Yang X."/>
            <person name="Li Y."/>
            <person name="Ning Z."/>
            <person name="He Z."/>
            <person name="Teodor R."/>
            <person name="Lu Y."/>
            <person name="Bowser T.A."/>
            <person name="Graham I.A."/>
            <person name="Ye K."/>
        </authorList>
    </citation>
    <scope>NUCLEOTIDE SEQUENCE [LARGE SCALE GENOMIC DNA]</scope>
    <source>
        <strain evidence="9">cv. HN1</strain>
        <tissue evidence="8">Leaves</tissue>
    </source>
</reference>
<keyword evidence="5" id="KW-0456">Lyase</keyword>
<dbReference type="InterPro" id="IPR044814">
    <property type="entry name" value="Terpene_cyclase_plant_C1"/>
</dbReference>
<dbReference type="SFLD" id="SFLDG01019">
    <property type="entry name" value="Terpene_Cyclase_Like_1_C_Termi"/>
    <property type="match status" value="1"/>
</dbReference>
<keyword evidence="4" id="KW-0460">Magnesium</keyword>
<proteinExistence type="predicted"/>
<dbReference type="FunFam" id="1.10.600.10:FF:000007">
    <property type="entry name" value="Isoprene synthase, chloroplastic"/>
    <property type="match status" value="1"/>
</dbReference>
<dbReference type="InterPro" id="IPR005630">
    <property type="entry name" value="Terpene_synthase_metal-bd"/>
</dbReference>
<dbReference type="InterPro" id="IPR034741">
    <property type="entry name" value="Terpene_cyclase-like_1_C"/>
</dbReference>
<dbReference type="Gene3D" id="1.50.10.130">
    <property type="entry name" value="Terpene synthase, N-terminal domain"/>
    <property type="match status" value="1"/>
</dbReference>
<dbReference type="Gramene" id="RZC73445">
    <property type="protein sequence ID" value="RZC73445"/>
    <property type="gene ID" value="C5167_048927"/>
</dbReference>
<dbReference type="PANTHER" id="PTHR31225:SF245">
    <property type="entry name" value="(-)-ALPHA-TERPINEOL SYNTHASE-LIKE"/>
    <property type="match status" value="1"/>
</dbReference>
<protein>
    <submittedName>
        <fullName evidence="8">Uncharacterized protein</fullName>
    </submittedName>
</protein>
<dbReference type="GO" id="GO:0000287">
    <property type="term" value="F:magnesium ion binding"/>
    <property type="evidence" value="ECO:0007669"/>
    <property type="project" value="InterPro"/>
</dbReference>
<evidence type="ECO:0000256" key="5">
    <source>
        <dbReference type="ARBA" id="ARBA00023239"/>
    </source>
</evidence>
<dbReference type="Proteomes" id="UP000316621">
    <property type="component" value="Chromosome 8"/>
</dbReference>
<dbReference type="SUPFAM" id="SSF48576">
    <property type="entry name" value="Terpenoid synthases"/>
    <property type="match status" value="1"/>
</dbReference>
<dbReference type="Gene3D" id="1.10.600.10">
    <property type="entry name" value="Farnesyl Diphosphate Synthase"/>
    <property type="match status" value="1"/>
</dbReference>